<dbReference type="RefSeq" id="WP_145936835.1">
    <property type="nucleotide sequence ID" value="NZ_BNAV01000005.1"/>
</dbReference>
<dbReference type="SUPFAM" id="SSF55874">
    <property type="entry name" value="ATPase domain of HSP90 chaperone/DNA topoisomerase II/histidine kinase"/>
    <property type="match status" value="1"/>
</dbReference>
<evidence type="ECO:0000259" key="10">
    <source>
        <dbReference type="Pfam" id="PF07730"/>
    </source>
</evidence>
<dbReference type="GO" id="GO:0016020">
    <property type="term" value="C:membrane"/>
    <property type="evidence" value="ECO:0007669"/>
    <property type="project" value="InterPro"/>
</dbReference>
<sequence>MRRREVLSLVAAGGLFALLDVALAGRPGPDLPLLLLVDCSLPLLGRFPRAVAALTVAVSVALLGIDQHSLSPVTVPRATPVVIIVLVLRADRRFALAVVAVLAVVAGQWWRPSWLVTPVGLLSTAGPALATLYFDARRQLLRSLRERAERAERERHLLAEQARAEERRRLAAEMHDVVTHRLSLIVLQAGALRLTSGEQSVRAAAEDIRESGAHALRELRDLVGVLRSDGQVTRQDRPVSVPDVATLVAESESVGVPVELITEGDPAGIAPTVARTVFRVVQEALTNVRKHAPGARAKVELRYTATGVEVRVTNTAATAAPDPALTGGGSGLDGLGQRVELVGGTLHSGPTGEGGFAVSAILPAYVTTTESR</sequence>
<dbReference type="InterPro" id="IPR011712">
    <property type="entry name" value="Sig_transdc_His_kin_sub3_dim/P"/>
</dbReference>
<dbReference type="Gene3D" id="1.20.5.1930">
    <property type="match status" value="1"/>
</dbReference>
<gene>
    <name evidence="11" type="ORF">GCM10017566_39730</name>
</gene>
<dbReference type="Proteomes" id="UP000658656">
    <property type="component" value="Unassembled WGS sequence"/>
</dbReference>
<dbReference type="Gene3D" id="3.30.565.10">
    <property type="entry name" value="Histidine kinase-like ATPase, C-terminal domain"/>
    <property type="match status" value="1"/>
</dbReference>
<dbReference type="CDD" id="cd16917">
    <property type="entry name" value="HATPase_UhpB-NarQ-NarX-like"/>
    <property type="match status" value="1"/>
</dbReference>
<evidence type="ECO:0000256" key="6">
    <source>
        <dbReference type="ARBA" id="ARBA00022777"/>
    </source>
</evidence>
<evidence type="ECO:0000256" key="5">
    <source>
        <dbReference type="ARBA" id="ARBA00022741"/>
    </source>
</evidence>
<evidence type="ECO:0000256" key="3">
    <source>
        <dbReference type="ARBA" id="ARBA00022553"/>
    </source>
</evidence>
<reference evidence="11" key="1">
    <citation type="journal article" date="2014" name="Int. J. Syst. Evol. Microbiol.">
        <title>Complete genome sequence of Corynebacterium casei LMG S-19264T (=DSM 44701T), isolated from a smear-ripened cheese.</title>
        <authorList>
            <consortium name="US DOE Joint Genome Institute (JGI-PGF)"/>
            <person name="Walter F."/>
            <person name="Albersmeier A."/>
            <person name="Kalinowski J."/>
            <person name="Ruckert C."/>
        </authorList>
    </citation>
    <scope>NUCLEOTIDE SEQUENCE</scope>
    <source>
        <strain evidence="11">CGMCC 4.7679</strain>
    </source>
</reference>
<dbReference type="InterPro" id="IPR050482">
    <property type="entry name" value="Sensor_HK_TwoCompSys"/>
</dbReference>
<feature type="domain" description="Signal transduction histidine kinase subgroup 3 dimerisation and phosphoacceptor" evidence="10">
    <location>
        <begin position="166"/>
        <end position="229"/>
    </location>
</feature>
<dbReference type="GO" id="GO:0046983">
    <property type="term" value="F:protein dimerization activity"/>
    <property type="evidence" value="ECO:0007669"/>
    <property type="project" value="InterPro"/>
</dbReference>
<dbReference type="AlphaFoldDB" id="A0A8H9IUI4"/>
<evidence type="ECO:0000313" key="11">
    <source>
        <dbReference type="EMBL" id="GHF62256.1"/>
    </source>
</evidence>
<dbReference type="Pfam" id="PF07730">
    <property type="entry name" value="HisKA_3"/>
    <property type="match status" value="1"/>
</dbReference>
<feature type="coiled-coil region" evidence="9">
    <location>
        <begin position="134"/>
        <end position="168"/>
    </location>
</feature>
<keyword evidence="12" id="KW-1185">Reference proteome</keyword>
<keyword evidence="9" id="KW-0175">Coiled coil</keyword>
<accession>A0A8H9IUI4</accession>
<proteinExistence type="predicted"/>
<keyword evidence="5" id="KW-0547">Nucleotide-binding</keyword>
<keyword evidence="8" id="KW-0902">Two-component regulatory system</keyword>
<evidence type="ECO:0000256" key="8">
    <source>
        <dbReference type="ARBA" id="ARBA00023012"/>
    </source>
</evidence>
<dbReference type="InterPro" id="IPR036890">
    <property type="entry name" value="HATPase_C_sf"/>
</dbReference>
<evidence type="ECO:0000256" key="1">
    <source>
        <dbReference type="ARBA" id="ARBA00000085"/>
    </source>
</evidence>
<dbReference type="EC" id="2.7.13.3" evidence="2"/>
<comment type="caution">
    <text evidence="11">The sequence shown here is derived from an EMBL/GenBank/DDBJ whole genome shotgun (WGS) entry which is preliminary data.</text>
</comment>
<dbReference type="OrthoDB" id="227596at2"/>
<keyword evidence="7" id="KW-0067">ATP-binding</keyword>
<reference evidence="11" key="2">
    <citation type="submission" date="2020-09" db="EMBL/GenBank/DDBJ databases">
        <authorList>
            <person name="Sun Q."/>
            <person name="Zhou Y."/>
        </authorList>
    </citation>
    <scope>NUCLEOTIDE SEQUENCE</scope>
    <source>
        <strain evidence="11">CGMCC 4.7679</strain>
    </source>
</reference>
<dbReference type="PANTHER" id="PTHR24421">
    <property type="entry name" value="NITRATE/NITRITE SENSOR PROTEIN NARX-RELATED"/>
    <property type="match status" value="1"/>
</dbReference>
<comment type="catalytic activity">
    <reaction evidence="1">
        <text>ATP + protein L-histidine = ADP + protein N-phospho-L-histidine.</text>
        <dbReference type="EC" id="2.7.13.3"/>
    </reaction>
</comment>
<organism evidence="11 12">
    <name type="scientific">Amycolatopsis bartoniae</name>
    <dbReference type="NCBI Taxonomy" id="941986"/>
    <lineage>
        <taxon>Bacteria</taxon>
        <taxon>Bacillati</taxon>
        <taxon>Actinomycetota</taxon>
        <taxon>Actinomycetes</taxon>
        <taxon>Pseudonocardiales</taxon>
        <taxon>Pseudonocardiaceae</taxon>
        <taxon>Amycolatopsis</taxon>
    </lineage>
</organism>
<evidence type="ECO:0000256" key="9">
    <source>
        <dbReference type="SAM" id="Coils"/>
    </source>
</evidence>
<dbReference type="GO" id="GO:0005524">
    <property type="term" value="F:ATP binding"/>
    <property type="evidence" value="ECO:0007669"/>
    <property type="project" value="UniProtKB-KW"/>
</dbReference>
<name>A0A8H9IUI4_9PSEU</name>
<dbReference type="EMBL" id="BNAV01000005">
    <property type="protein sequence ID" value="GHF62256.1"/>
    <property type="molecule type" value="Genomic_DNA"/>
</dbReference>
<evidence type="ECO:0000256" key="4">
    <source>
        <dbReference type="ARBA" id="ARBA00022679"/>
    </source>
</evidence>
<evidence type="ECO:0000256" key="2">
    <source>
        <dbReference type="ARBA" id="ARBA00012438"/>
    </source>
</evidence>
<dbReference type="PANTHER" id="PTHR24421:SF10">
    <property type="entry name" value="NITRATE_NITRITE SENSOR PROTEIN NARQ"/>
    <property type="match status" value="1"/>
</dbReference>
<protein>
    <recommendedName>
        <fullName evidence="2">histidine kinase</fullName>
        <ecNumber evidence="2">2.7.13.3</ecNumber>
    </recommendedName>
</protein>
<evidence type="ECO:0000256" key="7">
    <source>
        <dbReference type="ARBA" id="ARBA00022840"/>
    </source>
</evidence>
<keyword evidence="3" id="KW-0597">Phosphoprotein</keyword>
<dbReference type="GO" id="GO:0000155">
    <property type="term" value="F:phosphorelay sensor kinase activity"/>
    <property type="evidence" value="ECO:0007669"/>
    <property type="project" value="InterPro"/>
</dbReference>
<evidence type="ECO:0000313" key="12">
    <source>
        <dbReference type="Proteomes" id="UP000658656"/>
    </source>
</evidence>
<keyword evidence="4" id="KW-0808">Transferase</keyword>
<keyword evidence="6 11" id="KW-0418">Kinase</keyword>